<dbReference type="Proteomes" id="UP000729733">
    <property type="component" value="Unassembled WGS sequence"/>
</dbReference>
<dbReference type="Gene3D" id="3.40.50.10600">
    <property type="entry name" value="SpoIIaa-like domains"/>
    <property type="match status" value="1"/>
</dbReference>
<gene>
    <name evidence="1" type="ORF">I4641_12355</name>
</gene>
<sequence>MTVKLITHKPDHIIALEIDGWIDAEDIDRITKLIEPRIDAGEKLRIYAEVSSWSGMSLGAFIKDLKFSLQHLNNFEKEAIVSDRKWLEALAALSNTLFSSIEVKHFTPDEKDKALEWVMS</sequence>
<comment type="caution">
    <text evidence="1">The sequence shown here is derived from an EMBL/GenBank/DDBJ whole genome shotgun (WGS) entry which is preliminary data.</text>
</comment>
<dbReference type="EMBL" id="JADWDC010000028">
    <property type="protein sequence ID" value="MCC0177772.1"/>
    <property type="molecule type" value="Genomic_DNA"/>
</dbReference>
<accession>A0A964BS32</accession>
<dbReference type="InterPro" id="IPR021866">
    <property type="entry name" value="SpoIIAA-like"/>
</dbReference>
<dbReference type="AlphaFoldDB" id="A0A964BS32"/>
<dbReference type="InterPro" id="IPR036513">
    <property type="entry name" value="STAS_dom_sf"/>
</dbReference>
<protein>
    <submittedName>
        <fullName evidence="1">STAS/SEC14 domain-containing protein</fullName>
    </submittedName>
</protein>
<name>A0A964BS32_9CYAN</name>
<organism evidence="1 2">
    <name type="scientific">Waterburya agarophytonicola KI4</name>
    <dbReference type="NCBI Taxonomy" id="2874699"/>
    <lineage>
        <taxon>Bacteria</taxon>
        <taxon>Bacillati</taxon>
        <taxon>Cyanobacteriota</taxon>
        <taxon>Cyanophyceae</taxon>
        <taxon>Pleurocapsales</taxon>
        <taxon>Hyellaceae</taxon>
        <taxon>Waterburya</taxon>
        <taxon>Waterburya agarophytonicola</taxon>
    </lineage>
</organism>
<evidence type="ECO:0000313" key="1">
    <source>
        <dbReference type="EMBL" id="MCC0177772.1"/>
    </source>
</evidence>
<keyword evidence="2" id="KW-1185">Reference proteome</keyword>
<dbReference type="RefSeq" id="WP_229640837.1">
    <property type="nucleotide sequence ID" value="NZ_JADWDC010000028.1"/>
</dbReference>
<evidence type="ECO:0000313" key="2">
    <source>
        <dbReference type="Proteomes" id="UP000729733"/>
    </source>
</evidence>
<proteinExistence type="predicted"/>
<dbReference type="InterPro" id="IPR038396">
    <property type="entry name" value="SpoIIAA-like_sf"/>
</dbReference>
<dbReference type="Pfam" id="PF11964">
    <property type="entry name" value="SpoIIAA-like"/>
    <property type="match status" value="1"/>
</dbReference>
<dbReference type="SUPFAM" id="SSF52091">
    <property type="entry name" value="SpoIIaa-like"/>
    <property type="match status" value="1"/>
</dbReference>
<reference evidence="1" key="1">
    <citation type="journal article" date="2021" name="Antonie Van Leeuwenhoek">
        <title>Draft genome and description of Waterburya agarophytonicola gen. nov. sp. nov. (Pleurocapsales, Cyanobacteria): a seaweed symbiont.</title>
        <authorList>
            <person name="Bonthond G."/>
            <person name="Shalygin S."/>
            <person name="Bayer T."/>
            <person name="Weinberger F."/>
        </authorList>
    </citation>
    <scope>NUCLEOTIDE SEQUENCE</scope>
    <source>
        <strain evidence="1">KI4</strain>
    </source>
</reference>